<keyword evidence="2" id="KW-1003">Cell membrane</keyword>
<dbReference type="RefSeq" id="WP_345214485.1">
    <property type="nucleotide sequence ID" value="NZ_BAABGN010000001.1"/>
</dbReference>
<dbReference type="Pfam" id="PF02653">
    <property type="entry name" value="BPD_transp_2"/>
    <property type="match status" value="1"/>
</dbReference>
<sequence length="369" mass="38819">MTATAQRSPAPTRQRLDTLLGKRWVRVTGAVLLAVLVLGAPLNLSPYMVYQLTLVAVFAVAVLGLNVVMGYGGQVSLGQSAFLGLGAFVTGYGVTHGWNLVVTFVAACVIPAFMGWLVALAAARLRGLAIAMVTITLPIVGIPLARRFDEITGGSGGLSVSFLAPPEWSGLASDQWRYYIVVAITAVFFLLARNFLRGRMGRALAIVRDNESVALSMGVSPYRYKVLAFTVSALFGGCAGFLYLVAVQYVSPETLSFHTAINILAAMVIGGSASIVGSLLGGVYYVFVPYVASEIVGANRAAMISGAILLAILFVLPGGLVSLPRRARGLSRRRDDGGGGQPSDDGAAPEDTTTTTAHPPAETTERHER</sequence>
<dbReference type="InterPro" id="IPR001851">
    <property type="entry name" value="ABC_transp_permease"/>
</dbReference>
<feature type="transmembrane region" description="Helical" evidence="7">
    <location>
        <begin position="263"/>
        <end position="288"/>
    </location>
</feature>
<reference evidence="9" key="1">
    <citation type="journal article" date="2019" name="Int. J. Syst. Evol. Microbiol.">
        <title>The Global Catalogue of Microorganisms (GCM) 10K type strain sequencing project: providing services to taxonomists for standard genome sequencing and annotation.</title>
        <authorList>
            <consortium name="The Broad Institute Genomics Platform"/>
            <consortium name="The Broad Institute Genome Sequencing Center for Infectious Disease"/>
            <person name="Wu L."/>
            <person name="Ma J."/>
        </authorList>
    </citation>
    <scope>NUCLEOTIDE SEQUENCE [LARGE SCALE GENOMIC DNA]</scope>
    <source>
        <strain evidence="9">JCM 17810</strain>
    </source>
</reference>
<dbReference type="EMBL" id="BAABGN010000001">
    <property type="protein sequence ID" value="GAA4414843.1"/>
    <property type="molecule type" value="Genomic_DNA"/>
</dbReference>
<feature type="transmembrane region" description="Helical" evidence="7">
    <location>
        <begin position="300"/>
        <end position="323"/>
    </location>
</feature>
<feature type="transmembrane region" description="Helical" evidence="7">
    <location>
        <begin position="176"/>
        <end position="196"/>
    </location>
</feature>
<evidence type="ECO:0000256" key="4">
    <source>
        <dbReference type="ARBA" id="ARBA00022989"/>
    </source>
</evidence>
<keyword evidence="9" id="KW-1185">Reference proteome</keyword>
<accession>A0ABP8KRZ6</accession>
<feature type="transmembrane region" description="Helical" evidence="7">
    <location>
        <begin position="226"/>
        <end position="251"/>
    </location>
</feature>
<name>A0ABP8KRZ6_9MICO</name>
<evidence type="ECO:0000256" key="6">
    <source>
        <dbReference type="SAM" id="MobiDB-lite"/>
    </source>
</evidence>
<evidence type="ECO:0000256" key="3">
    <source>
        <dbReference type="ARBA" id="ARBA00022692"/>
    </source>
</evidence>
<dbReference type="PANTHER" id="PTHR30482">
    <property type="entry name" value="HIGH-AFFINITY BRANCHED-CHAIN AMINO ACID TRANSPORT SYSTEM PERMEASE"/>
    <property type="match status" value="1"/>
</dbReference>
<feature type="compositionally biased region" description="Low complexity" evidence="6">
    <location>
        <begin position="342"/>
        <end position="362"/>
    </location>
</feature>
<organism evidence="8 9">
    <name type="scientific">Georgenia halophila</name>
    <dbReference type="NCBI Taxonomy" id="620889"/>
    <lineage>
        <taxon>Bacteria</taxon>
        <taxon>Bacillati</taxon>
        <taxon>Actinomycetota</taxon>
        <taxon>Actinomycetes</taxon>
        <taxon>Micrococcales</taxon>
        <taxon>Bogoriellaceae</taxon>
        <taxon>Georgenia</taxon>
    </lineage>
</organism>
<protein>
    <submittedName>
        <fullName evidence="8">Branched-chain amino acid ABC transporter permease</fullName>
    </submittedName>
</protein>
<proteinExistence type="predicted"/>
<feature type="transmembrane region" description="Helical" evidence="7">
    <location>
        <begin position="48"/>
        <end position="68"/>
    </location>
</feature>
<evidence type="ECO:0000313" key="9">
    <source>
        <dbReference type="Proteomes" id="UP001500622"/>
    </source>
</evidence>
<feature type="region of interest" description="Disordered" evidence="6">
    <location>
        <begin position="330"/>
        <end position="369"/>
    </location>
</feature>
<dbReference type="CDD" id="cd06581">
    <property type="entry name" value="TM_PBP1_LivM_like"/>
    <property type="match status" value="1"/>
</dbReference>
<keyword evidence="5 7" id="KW-0472">Membrane</keyword>
<evidence type="ECO:0000256" key="7">
    <source>
        <dbReference type="SAM" id="Phobius"/>
    </source>
</evidence>
<dbReference type="InterPro" id="IPR043428">
    <property type="entry name" value="LivM-like"/>
</dbReference>
<dbReference type="PANTHER" id="PTHR30482:SF10">
    <property type="entry name" value="HIGH-AFFINITY BRANCHED-CHAIN AMINO ACID TRANSPORT PROTEIN BRAE"/>
    <property type="match status" value="1"/>
</dbReference>
<dbReference type="Proteomes" id="UP001500622">
    <property type="component" value="Unassembled WGS sequence"/>
</dbReference>
<evidence type="ECO:0000313" key="8">
    <source>
        <dbReference type="EMBL" id="GAA4414843.1"/>
    </source>
</evidence>
<feature type="transmembrane region" description="Helical" evidence="7">
    <location>
        <begin position="75"/>
        <end position="94"/>
    </location>
</feature>
<gene>
    <name evidence="8" type="ORF">GCM10023169_00580</name>
</gene>
<feature type="transmembrane region" description="Helical" evidence="7">
    <location>
        <begin position="24"/>
        <end position="42"/>
    </location>
</feature>
<evidence type="ECO:0000256" key="5">
    <source>
        <dbReference type="ARBA" id="ARBA00023136"/>
    </source>
</evidence>
<comment type="caution">
    <text evidence="8">The sequence shown here is derived from an EMBL/GenBank/DDBJ whole genome shotgun (WGS) entry which is preliminary data.</text>
</comment>
<evidence type="ECO:0000256" key="2">
    <source>
        <dbReference type="ARBA" id="ARBA00022475"/>
    </source>
</evidence>
<keyword evidence="4 7" id="KW-1133">Transmembrane helix</keyword>
<feature type="transmembrane region" description="Helical" evidence="7">
    <location>
        <begin position="100"/>
        <end position="120"/>
    </location>
</feature>
<keyword evidence="3 7" id="KW-0812">Transmembrane</keyword>
<feature type="transmembrane region" description="Helical" evidence="7">
    <location>
        <begin position="127"/>
        <end position="145"/>
    </location>
</feature>
<comment type="subcellular location">
    <subcellularLocation>
        <location evidence="1">Cell membrane</location>
        <topology evidence="1">Multi-pass membrane protein</topology>
    </subcellularLocation>
</comment>
<evidence type="ECO:0000256" key="1">
    <source>
        <dbReference type="ARBA" id="ARBA00004651"/>
    </source>
</evidence>